<dbReference type="GO" id="GO:0022857">
    <property type="term" value="F:transmembrane transporter activity"/>
    <property type="evidence" value="ECO:0007669"/>
    <property type="project" value="InterPro"/>
</dbReference>
<comment type="catalytic activity">
    <reaction evidence="8">
        <text>L-alpha-aminoacyl-L-histidine(out) = L-alpha-aminoacyl-L-histidine(in)</text>
        <dbReference type="Rhea" id="RHEA:79375"/>
        <dbReference type="ChEBI" id="CHEBI:229967"/>
    </reaction>
</comment>
<feature type="transmembrane region" description="Helical" evidence="22">
    <location>
        <begin position="108"/>
        <end position="130"/>
    </location>
</feature>
<dbReference type="Pfam" id="PF07690">
    <property type="entry name" value="MFS_1"/>
    <property type="match status" value="1"/>
</dbReference>
<evidence type="ECO:0000256" key="10">
    <source>
        <dbReference type="ARBA" id="ARBA00044893"/>
    </source>
</evidence>
<feature type="transmembrane region" description="Helical" evidence="22">
    <location>
        <begin position="170"/>
        <end position="191"/>
    </location>
</feature>
<evidence type="ECO:0000256" key="12">
    <source>
        <dbReference type="ARBA" id="ARBA00044899"/>
    </source>
</evidence>
<dbReference type="PANTHER" id="PTHR23512:SF12">
    <property type="entry name" value="TRANSPORTER, PUTATIVE (AFU_ORTHOLOGUE AFUA_4G00260)-RELATED"/>
    <property type="match status" value="1"/>
</dbReference>
<comment type="catalytic activity">
    <reaction evidence="17">
        <text>L-lysyl-glycine(out) = L-lysyl-glycine(in)</text>
        <dbReference type="Rhea" id="RHEA:79407"/>
        <dbReference type="ChEBI" id="CHEBI:191202"/>
    </reaction>
</comment>
<evidence type="ECO:0000256" key="5">
    <source>
        <dbReference type="ARBA" id="ARBA00044876"/>
    </source>
</evidence>
<feature type="transmembrane region" description="Helical" evidence="22">
    <location>
        <begin position="412"/>
        <end position="431"/>
    </location>
</feature>
<proteinExistence type="predicted"/>
<evidence type="ECO:0000313" key="25">
    <source>
        <dbReference type="Proteomes" id="UP000439903"/>
    </source>
</evidence>
<dbReference type="Proteomes" id="UP000439903">
    <property type="component" value="Unassembled WGS sequence"/>
</dbReference>
<evidence type="ECO:0000256" key="17">
    <source>
        <dbReference type="ARBA" id="ARBA00044924"/>
    </source>
</evidence>
<dbReference type="AlphaFoldDB" id="A0A8H4AI85"/>
<evidence type="ECO:0000256" key="21">
    <source>
        <dbReference type="ARBA" id="ARBA00046376"/>
    </source>
</evidence>
<evidence type="ECO:0000256" key="18">
    <source>
        <dbReference type="ARBA" id="ARBA00044985"/>
    </source>
</evidence>
<comment type="catalytic activity">
    <reaction evidence="10">
        <text>L-alpha-aminoacyl-L-lysine(out) = L-alpha-aminoacyl-L-lysine(in)</text>
        <dbReference type="Rhea" id="RHEA:79383"/>
        <dbReference type="ChEBI" id="CHEBI:229966"/>
    </reaction>
</comment>
<comment type="function">
    <text evidence="20">Lysosomal dipeptide uniporter that selectively exports lysine, arginine or histidine-containing dipeptides with a net positive charge from the lysosome lumen into the cytosol. Could play a role in a specific type of protein O-glycosylation indirectly regulating macrophages migration and tissue invasion. Also essential for liver homeostasis.</text>
</comment>
<feature type="transmembrane region" description="Helical" evidence="22">
    <location>
        <begin position="136"/>
        <end position="158"/>
    </location>
</feature>
<evidence type="ECO:0000256" key="11">
    <source>
        <dbReference type="ARBA" id="ARBA00044898"/>
    </source>
</evidence>
<feature type="transmembrane region" description="Helical" evidence="22">
    <location>
        <begin position="351"/>
        <end position="373"/>
    </location>
</feature>
<protein>
    <recommendedName>
        <fullName evidence="18">Lysosomal dipeptide transporter MFSD1</fullName>
    </recommendedName>
    <alternativeName>
        <fullName evidence="19">Major facilitator superfamily domain-containing protein 1</fullName>
    </alternativeName>
</protein>
<name>A0A8H4AI85_GIGMA</name>
<gene>
    <name evidence="24" type="ORF">F8M41_020518</name>
</gene>
<feature type="transmembrane region" description="Helical" evidence="22">
    <location>
        <begin position="323"/>
        <end position="344"/>
    </location>
</feature>
<evidence type="ECO:0000256" key="20">
    <source>
        <dbReference type="ARBA" id="ARBA00045709"/>
    </source>
</evidence>
<evidence type="ECO:0000259" key="23">
    <source>
        <dbReference type="PROSITE" id="PS50850"/>
    </source>
</evidence>
<reference evidence="24 25" key="1">
    <citation type="journal article" date="2019" name="Environ. Microbiol.">
        <title>At the nexus of three kingdoms: the genome of the mycorrhizal fungus Gigaspora margarita provides insights into plant, endobacterial and fungal interactions.</title>
        <authorList>
            <person name="Venice F."/>
            <person name="Ghignone S."/>
            <person name="Salvioli di Fossalunga A."/>
            <person name="Amselem J."/>
            <person name="Novero M."/>
            <person name="Xianan X."/>
            <person name="Sedzielewska Toro K."/>
            <person name="Morin E."/>
            <person name="Lipzen A."/>
            <person name="Grigoriev I.V."/>
            <person name="Henrissat B."/>
            <person name="Martin F.M."/>
            <person name="Bonfante P."/>
        </authorList>
    </citation>
    <scope>NUCLEOTIDE SEQUENCE [LARGE SCALE GENOMIC DNA]</scope>
    <source>
        <strain evidence="24 25">BEG34</strain>
    </source>
</reference>
<comment type="catalytic activity">
    <reaction evidence="7">
        <text>L-alpha-aminoacyl-L-arginine(out) = L-alpha-aminoacyl-L-arginine(in)</text>
        <dbReference type="Rhea" id="RHEA:79367"/>
        <dbReference type="ChEBI" id="CHEBI:229968"/>
    </reaction>
</comment>
<feature type="transmembrane region" description="Helical" evidence="22">
    <location>
        <begin position="279"/>
        <end position="303"/>
    </location>
</feature>
<evidence type="ECO:0000256" key="14">
    <source>
        <dbReference type="ARBA" id="ARBA00044903"/>
    </source>
</evidence>
<dbReference type="EMBL" id="WTPW01000568">
    <property type="protein sequence ID" value="KAF0498696.1"/>
    <property type="molecule type" value="Genomic_DNA"/>
</dbReference>
<dbReference type="InterPro" id="IPR011701">
    <property type="entry name" value="MFS"/>
</dbReference>
<comment type="catalytic activity">
    <reaction evidence="16">
        <text>L-alanyl-L-lysine(out) = L-alanyl-L-lysine(in)</text>
        <dbReference type="Rhea" id="RHEA:79415"/>
        <dbReference type="ChEBI" id="CHEBI:192470"/>
    </reaction>
</comment>
<feature type="transmembrane region" description="Helical" evidence="22">
    <location>
        <begin position="70"/>
        <end position="87"/>
    </location>
</feature>
<dbReference type="SUPFAM" id="SSF103473">
    <property type="entry name" value="MFS general substrate transporter"/>
    <property type="match status" value="1"/>
</dbReference>
<dbReference type="PANTHER" id="PTHR23512">
    <property type="entry name" value="MAJOR FACILITATOR SUPERFAMILY DOMAIN-CONTAINING PROTEIN 1"/>
    <property type="match status" value="1"/>
</dbReference>
<dbReference type="OrthoDB" id="424834at2759"/>
<evidence type="ECO:0000256" key="16">
    <source>
        <dbReference type="ARBA" id="ARBA00044919"/>
    </source>
</evidence>
<comment type="subunit">
    <text evidence="21">Homodimer. Interacts with lysosomal protein GLMP (via lumenal domain); the interaction starts while both proteins are still in the endoplasmic reticulum and is required for stabilization of MFSD1 in lysosomes but has no direct effect on its targeting to lysosomes or transporter activity.</text>
</comment>
<dbReference type="GO" id="GO:0016020">
    <property type="term" value="C:membrane"/>
    <property type="evidence" value="ECO:0007669"/>
    <property type="project" value="UniProtKB-SubCell"/>
</dbReference>
<evidence type="ECO:0000256" key="9">
    <source>
        <dbReference type="ARBA" id="ARBA00044891"/>
    </source>
</evidence>
<evidence type="ECO:0000256" key="3">
    <source>
        <dbReference type="ARBA" id="ARBA00022989"/>
    </source>
</evidence>
<feature type="transmembrane region" description="Helical" evidence="22">
    <location>
        <begin position="379"/>
        <end position="400"/>
    </location>
</feature>
<evidence type="ECO:0000256" key="15">
    <source>
        <dbReference type="ARBA" id="ARBA00044912"/>
    </source>
</evidence>
<comment type="catalytic activity">
    <reaction evidence="11">
        <text>L-aspartyl-L-lysine(out) = L-aspartyl-L-lysine(in)</text>
        <dbReference type="Rhea" id="RHEA:79411"/>
        <dbReference type="ChEBI" id="CHEBI:229953"/>
    </reaction>
</comment>
<evidence type="ECO:0000256" key="13">
    <source>
        <dbReference type="ARBA" id="ARBA00044900"/>
    </source>
</evidence>
<comment type="catalytic activity">
    <reaction evidence="6">
        <text>L-histidyl-glycine(out) = L-histidyl-glycine(in)</text>
        <dbReference type="Rhea" id="RHEA:79395"/>
        <dbReference type="ChEBI" id="CHEBI:229957"/>
    </reaction>
</comment>
<sequence length="539" mass="60080">MSSNPFHTSDNNRPFSTNEQGYAALPIRSSVDSADLPEYNENNENNSLLNDDVDKIDITEELNRPWKYKVFALVCALSLSVGSHYAAHTLGALKATVKEELKISNSQYGIIQSSVSLVNTILPILGGVFIDTFGTSIGSILATSLIAAGNILVALSTNLRSFPVMVSGRILYGIGSGTIATVQTTILSHWFKGKGLSIVVGIQIATSRLSSFLANLTVVPIKDATGFYGWAFWFAAFLCVVSFVISIFYISIMKIINENLSEQEIQKLKQKKTFNPRKLLYLPAIYWIFVLLEFEFGSSWTSFLHMHTELLITRWHLLDVEAAKLSSIAQFLPIFIAPFLGYLLDKFGRRSITLISSACFLTGSIYLLGFTLLNPAIGMLLFSISLSLGPVAMLSSIPIILPLDYVGTGLGIVKSCSNIGSTLYDIIIGILQDSDGGNYNLVMILYLFTSIVAILVAIWLFMVASTWYDGIIDMKEDKRKEYYEKIRSKNDEQGQERRNYDGQDANTRFIHPSKRNWFYVITFGIVLILSWILFFIFVI</sequence>
<dbReference type="Gene3D" id="1.20.1250.20">
    <property type="entry name" value="MFS general substrate transporter like domains"/>
    <property type="match status" value="2"/>
</dbReference>
<organism evidence="24 25">
    <name type="scientific">Gigaspora margarita</name>
    <dbReference type="NCBI Taxonomy" id="4874"/>
    <lineage>
        <taxon>Eukaryota</taxon>
        <taxon>Fungi</taxon>
        <taxon>Fungi incertae sedis</taxon>
        <taxon>Mucoromycota</taxon>
        <taxon>Glomeromycotina</taxon>
        <taxon>Glomeromycetes</taxon>
        <taxon>Diversisporales</taxon>
        <taxon>Gigasporaceae</taxon>
        <taxon>Gigaspora</taxon>
    </lineage>
</organism>
<comment type="catalytic activity">
    <reaction evidence="5">
        <text>L-lysyl-L-alanine(out) = L-lysyl-L-alanine(in)</text>
        <dbReference type="Rhea" id="RHEA:79399"/>
        <dbReference type="ChEBI" id="CHEBI:229954"/>
    </reaction>
</comment>
<comment type="catalytic activity">
    <reaction evidence="13">
        <text>L-lysyl-L-lysine(out) = L-lysyl-L-lysine(in)</text>
        <dbReference type="Rhea" id="RHEA:79403"/>
        <dbReference type="ChEBI" id="CHEBI:229956"/>
    </reaction>
</comment>
<evidence type="ECO:0000256" key="4">
    <source>
        <dbReference type="ARBA" id="ARBA00023136"/>
    </source>
</evidence>
<feature type="domain" description="Major facilitator superfamily (MFS) profile" evidence="23">
    <location>
        <begin position="72"/>
        <end position="467"/>
    </location>
</feature>
<keyword evidence="4 22" id="KW-0472">Membrane</keyword>
<evidence type="ECO:0000256" key="7">
    <source>
        <dbReference type="ARBA" id="ARBA00044881"/>
    </source>
</evidence>
<keyword evidence="3 22" id="KW-1133">Transmembrane helix</keyword>
<comment type="subcellular location">
    <subcellularLocation>
        <location evidence="1">Membrane</location>
        <topology evidence="1">Multi-pass membrane protein</topology>
    </subcellularLocation>
</comment>
<feature type="transmembrane region" description="Helical" evidence="22">
    <location>
        <begin position="517"/>
        <end position="538"/>
    </location>
</feature>
<comment type="catalytic activity">
    <reaction evidence="9">
        <text>L-lysyl-L-alpha-amino acid(out) = L-lysyl-L-alpha-amino acid(in)</text>
        <dbReference type="Rhea" id="RHEA:79387"/>
        <dbReference type="ChEBI" id="CHEBI:229965"/>
    </reaction>
</comment>
<dbReference type="InterPro" id="IPR005829">
    <property type="entry name" value="Sugar_transporter_CS"/>
</dbReference>
<evidence type="ECO:0000256" key="19">
    <source>
        <dbReference type="ARBA" id="ARBA00045018"/>
    </source>
</evidence>
<accession>A0A8H4AI85</accession>
<keyword evidence="25" id="KW-1185">Reference proteome</keyword>
<evidence type="ECO:0000256" key="2">
    <source>
        <dbReference type="ARBA" id="ARBA00022692"/>
    </source>
</evidence>
<evidence type="ECO:0000256" key="6">
    <source>
        <dbReference type="ARBA" id="ARBA00044878"/>
    </source>
</evidence>
<comment type="caution">
    <text evidence="24">The sequence shown here is derived from an EMBL/GenBank/DDBJ whole genome shotgun (WGS) entry which is preliminary data.</text>
</comment>
<evidence type="ECO:0000256" key="1">
    <source>
        <dbReference type="ARBA" id="ARBA00004141"/>
    </source>
</evidence>
<evidence type="ECO:0000313" key="24">
    <source>
        <dbReference type="EMBL" id="KAF0498696.1"/>
    </source>
</evidence>
<comment type="catalytic activity">
    <reaction evidence="14">
        <text>L-arginyl-glycine(out) = L-arginyl-glycine(in)</text>
        <dbReference type="Rhea" id="RHEA:79391"/>
        <dbReference type="ChEBI" id="CHEBI:229955"/>
    </reaction>
</comment>
<evidence type="ECO:0000256" key="8">
    <source>
        <dbReference type="ARBA" id="ARBA00044884"/>
    </source>
</evidence>
<feature type="transmembrane region" description="Helical" evidence="22">
    <location>
        <begin position="443"/>
        <end position="468"/>
    </location>
</feature>
<comment type="catalytic activity">
    <reaction evidence="15">
        <text>L-histidyl-L-alpha-amino acid(out) = L-histidyl-L-alpha-amino acid(in)</text>
        <dbReference type="Rhea" id="RHEA:79379"/>
        <dbReference type="ChEBI" id="CHEBI:229964"/>
    </reaction>
</comment>
<dbReference type="InterPro" id="IPR036259">
    <property type="entry name" value="MFS_trans_sf"/>
</dbReference>
<feature type="transmembrane region" description="Helical" evidence="22">
    <location>
        <begin position="230"/>
        <end position="252"/>
    </location>
</feature>
<dbReference type="InterPro" id="IPR020846">
    <property type="entry name" value="MFS_dom"/>
</dbReference>
<comment type="catalytic activity">
    <reaction evidence="12">
        <text>L-arginyl-L-alpha-amino acid(out) = L-arginyl-L-alpha-amino acid(in)</text>
        <dbReference type="Rhea" id="RHEA:79371"/>
        <dbReference type="ChEBI" id="CHEBI:84315"/>
    </reaction>
</comment>
<dbReference type="PROSITE" id="PS00216">
    <property type="entry name" value="SUGAR_TRANSPORT_1"/>
    <property type="match status" value="1"/>
</dbReference>
<dbReference type="PROSITE" id="PS50850">
    <property type="entry name" value="MFS"/>
    <property type="match status" value="1"/>
</dbReference>
<evidence type="ECO:0000256" key="22">
    <source>
        <dbReference type="SAM" id="Phobius"/>
    </source>
</evidence>
<dbReference type="InterPro" id="IPR052187">
    <property type="entry name" value="MFSD1"/>
</dbReference>
<keyword evidence="2 22" id="KW-0812">Transmembrane</keyword>